<evidence type="ECO:0000256" key="6">
    <source>
        <dbReference type="ARBA" id="ARBA00022692"/>
    </source>
</evidence>
<evidence type="ECO:0000313" key="10">
    <source>
        <dbReference type="EMBL" id="HHE54567.1"/>
    </source>
</evidence>
<keyword evidence="6 9" id="KW-0812">Transmembrane</keyword>
<feature type="transmembrane region" description="Helical" evidence="9">
    <location>
        <begin position="56"/>
        <end position="83"/>
    </location>
</feature>
<dbReference type="GO" id="GO:0005886">
    <property type="term" value="C:plasma membrane"/>
    <property type="evidence" value="ECO:0007669"/>
    <property type="project" value="UniProtKB-SubCell"/>
</dbReference>
<evidence type="ECO:0000256" key="4">
    <source>
        <dbReference type="ARBA" id="ARBA00022597"/>
    </source>
</evidence>
<evidence type="ECO:0000256" key="2">
    <source>
        <dbReference type="ARBA" id="ARBA00022448"/>
    </source>
</evidence>
<dbReference type="Pfam" id="PF03609">
    <property type="entry name" value="EII-Sor"/>
    <property type="match status" value="1"/>
</dbReference>
<evidence type="ECO:0000256" key="3">
    <source>
        <dbReference type="ARBA" id="ARBA00022475"/>
    </source>
</evidence>
<gene>
    <name evidence="10" type="ORF">ENL21_02215</name>
</gene>
<comment type="subcellular location">
    <subcellularLocation>
        <location evidence="1">Cell membrane</location>
        <topology evidence="1">Multi-pass membrane protein</topology>
    </subcellularLocation>
</comment>
<dbReference type="Proteomes" id="UP000886111">
    <property type="component" value="Unassembled WGS sequence"/>
</dbReference>
<keyword evidence="3" id="KW-1003">Cell membrane</keyword>
<evidence type="ECO:0000256" key="7">
    <source>
        <dbReference type="ARBA" id="ARBA00022989"/>
    </source>
</evidence>
<keyword evidence="5" id="KW-0598">Phosphotransferase system</keyword>
<dbReference type="AlphaFoldDB" id="A0A7V5LIC0"/>
<sequence length="157" mass="17185">MESVILLCAVAAILMLDNAAAFQMLLAQPIFAGPILGYLGGNLELGFELGFLLQLIWLSSMPVGAAIVPEGNFGSMAATILGIFLTRMHPQYSEFIVFLMIVYGILSSFIGTRAIHLIRKGNEIYLTWLNNKLNQGVIISLGRVIFFSLLFNALVVF</sequence>
<evidence type="ECO:0000256" key="8">
    <source>
        <dbReference type="ARBA" id="ARBA00023136"/>
    </source>
</evidence>
<reference evidence="10" key="1">
    <citation type="journal article" date="2020" name="mSystems">
        <title>Genome- and Community-Level Interaction Insights into Carbon Utilization and Element Cycling Functions of Hydrothermarchaeota in Hydrothermal Sediment.</title>
        <authorList>
            <person name="Zhou Z."/>
            <person name="Liu Y."/>
            <person name="Xu W."/>
            <person name="Pan J."/>
            <person name="Luo Z.H."/>
            <person name="Li M."/>
        </authorList>
    </citation>
    <scope>NUCLEOTIDE SEQUENCE [LARGE SCALE GENOMIC DNA]</scope>
    <source>
        <strain evidence="10">HyVt-76</strain>
    </source>
</reference>
<keyword evidence="2" id="KW-0813">Transport</keyword>
<feature type="non-terminal residue" evidence="10">
    <location>
        <position position="157"/>
    </location>
</feature>
<keyword evidence="7 9" id="KW-1133">Transmembrane helix</keyword>
<name>A0A7V5LIC0_CALAY</name>
<dbReference type="InterPro" id="IPR004700">
    <property type="entry name" value="PTS_IIC_man"/>
</dbReference>
<evidence type="ECO:0000256" key="1">
    <source>
        <dbReference type="ARBA" id="ARBA00004651"/>
    </source>
</evidence>
<feature type="transmembrane region" description="Helical" evidence="9">
    <location>
        <begin position="136"/>
        <end position="156"/>
    </location>
</feature>
<comment type="caution">
    <text evidence="10">The sequence shown here is derived from an EMBL/GenBank/DDBJ whole genome shotgun (WGS) entry which is preliminary data.</text>
</comment>
<feature type="transmembrane region" description="Helical" evidence="9">
    <location>
        <begin position="95"/>
        <end position="116"/>
    </location>
</feature>
<dbReference type="GO" id="GO:0009401">
    <property type="term" value="P:phosphoenolpyruvate-dependent sugar phosphotransferase system"/>
    <property type="evidence" value="ECO:0007669"/>
    <property type="project" value="UniProtKB-KW"/>
</dbReference>
<protein>
    <submittedName>
        <fullName evidence="10">Uncharacterized protein</fullName>
    </submittedName>
</protein>
<keyword evidence="4" id="KW-0762">Sugar transport</keyword>
<keyword evidence="8 9" id="KW-0472">Membrane</keyword>
<evidence type="ECO:0000256" key="9">
    <source>
        <dbReference type="SAM" id="Phobius"/>
    </source>
</evidence>
<proteinExistence type="predicted"/>
<organism evidence="10">
    <name type="scientific">Caldithrix abyssi</name>
    <dbReference type="NCBI Taxonomy" id="187145"/>
    <lineage>
        <taxon>Bacteria</taxon>
        <taxon>Pseudomonadati</taxon>
        <taxon>Calditrichota</taxon>
        <taxon>Calditrichia</taxon>
        <taxon>Calditrichales</taxon>
        <taxon>Calditrichaceae</taxon>
        <taxon>Caldithrix</taxon>
    </lineage>
</organism>
<dbReference type="EMBL" id="DRTD01000161">
    <property type="protein sequence ID" value="HHE54567.1"/>
    <property type="molecule type" value="Genomic_DNA"/>
</dbReference>
<evidence type="ECO:0000256" key="5">
    <source>
        <dbReference type="ARBA" id="ARBA00022683"/>
    </source>
</evidence>
<accession>A0A7V5LIC0</accession>